<proteinExistence type="predicted"/>
<gene>
    <name evidence="2" type="ORF">RS81_02390</name>
</gene>
<feature type="region of interest" description="Disordered" evidence="1">
    <location>
        <begin position="35"/>
        <end position="54"/>
    </location>
</feature>
<name>A0A0M2H4Z5_9MICO</name>
<dbReference type="Proteomes" id="UP000033956">
    <property type="component" value="Unassembled WGS sequence"/>
</dbReference>
<protein>
    <submittedName>
        <fullName evidence="2">Uncharacterized protein</fullName>
    </submittedName>
</protein>
<sequence>MNISHSGRPAPLHFAAALIVAAFVLAGCQTVGAGAPARTSNPAPGAGTMRPAAIDPVVPADRIAEQLERERSARGFEDGCRQYVLIEHADWRVLCVDGADD</sequence>
<comment type="caution">
    <text evidence="2">The sequence shown here is derived from an EMBL/GenBank/DDBJ whole genome shotgun (WGS) entry which is preliminary data.</text>
</comment>
<dbReference type="PATRIC" id="fig|92835.4.peg.2422"/>
<dbReference type="EMBL" id="JYIZ01000053">
    <property type="protein sequence ID" value="KJL38978.1"/>
    <property type="molecule type" value="Genomic_DNA"/>
</dbReference>
<accession>A0A0M2H4Z5</accession>
<organism evidence="2 3">
    <name type="scientific">Microbacterium terrae</name>
    <dbReference type="NCBI Taxonomy" id="69369"/>
    <lineage>
        <taxon>Bacteria</taxon>
        <taxon>Bacillati</taxon>
        <taxon>Actinomycetota</taxon>
        <taxon>Actinomycetes</taxon>
        <taxon>Micrococcales</taxon>
        <taxon>Microbacteriaceae</taxon>
        <taxon>Microbacterium</taxon>
    </lineage>
</organism>
<keyword evidence="3" id="KW-1185">Reference proteome</keyword>
<dbReference type="STRING" id="92835.RS81_02390"/>
<evidence type="ECO:0000313" key="3">
    <source>
        <dbReference type="Proteomes" id="UP000033956"/>
    </source>
</evidence>
<dbReference type="AlphaFoldDB" id="A0A0M2H4Z5"/>
<evidence type="ECO:0000313" key="2">
    <source>
        <dbReference type="EMBL" id="KJL38978.1"/>
    </source>
</evidence>
<evidence type="ECO:0000256" key="1">
    <source>
        <dbReference type="SAM" id="MobiDB-lite"/>
    </source>
</evidence>
<reference evidence="2 3" key="1">
    <citation type="submission" date="2015-02" db="EMBL/GenBank/DDBJ databases">
        <title>Draft genome sequences of ten Microbacterium spp. with emphasis on heavy metal contaminated environments.</title>
        <authorList>
            <person name="Corretto E."/>
        </authorList>
    </citation>
    <scope>NUCLEOTIDE SEQUENCE [LARGE SCALE GENOMIC DNA]</scope>
    <source>
        <strain evidence="2 3">DSM 12510</strain>
    </source>
</reference>